<dbReference type="PROSITE" id="PS51910">
    <property type="entry name" value="GH18_2"/>
    <property type="match status" value="1"/>
</dbReference>
<feature type="domain" description="GH18" evidence="2">
    <location>
        <begin position="52"/>
        <end position="378"/>
    </location>
</feature>
<accession>A0A7S4PRM1</accession>
<dbReference type="GO" id="GO:0006032">
    <property type="term" value="P:chitin catabolic process"/>
    <property type="evidence" value="ECO:0007669"/>
    <property type="project" value="TreeGrafter"/>
</dbReference>
<evidence type="ECO:0000313" key="3">
    <source>
        <dbReference type="EMBL" id="CAE4560398.1"/>
    </source>
</evidence>
<dbReference type="InterPro" id="IPR001223">
    <property type="entry name" value="Glyco_hydro18_cat"/>
</dbReference>
<dbReference type="InterPro" id="IPR011583">
    <property type="entry name" value="Chitinase_II/V-like_cat"/>
</dbReference>
<dbReference type="InterPro" id="IPR017853">
    <property type="entry name" value="GH"/>
</dbReference>
<dbReference type="EMBL" id="HBNR01000023">
    <property type="protein sequence ID" value="CAE4560398.1"/>
    <property type="molecule type" value="Transcribed_RNA"/>
</dbReference>
<reference evidence="3" key="1">
    <citation type="submission" date="2021-01" db="EMBL/GenBank/DDBJ databases">
        <authorList>
            <person name="Corre E."/>
            <person name="Pelletier E."/>
            <person name="Niang G."/>
            <person name="Scheremetjew M."/>
            <person name="Finn R."/>
            <person name="Kale V."/>
            <person name="Holt S."/>
            <person name="Cochrane G."/>
            <person name="Meng A."/>
            <person name="Brown T."/>
            <person name="Cohen L."/>
        </authorList>
    </citation>
    <scope>NUCLEOTIDE SEQUENCE</scope>
    <source>
        <strain evidence="3">CCMP3105</strain>
    </source>
</reference>
<dbReference type="PANTHER" id="PTHR11177">
    <property type="entry name" value="CHITINASE"/>
    <property type="match status" value="1"/>
</dbReference>
<dbReference type="GO" id="GO:0008061">
    <property type="term" value="F:chitin binding"/>
    <property type="evidence" value="ECO:0007669"/>
    <property type="project" value="InterPro"/>
</dbReference>
<organism evidence="3">
    <name type="scientific">Alexandrium monilatum</name>
    <dbReference type="NCBI Taxonomy" id="311494"/>
    <lineage>
        <taxon>Eukaryota</taxon>
        <taxon>Sar</taxon>
        <taxon>Alveolata</taxon>
        <taxon>Dinophyceae</taxon>
        <taxon>Gonyaulacales</taxon>
        <taxon>Pyrocystaceae</taxon>
        <taxon>Alexandrium</taxon>
    </lineage>
</organism>
<dbReference type="Gene3D" id="3.20.20.80">
    <property type="entry name" value="Glycosidases"/>
    <property type="match status" value="1"/>
</dbReference>
<dbReference type="GO" id="GO:0005576">
    <property type="term" value="C:extracellular region"/>
    <property type="evidence" value="ECO:0007669"/>
    <property type="project" value="TreeGrafter"/>
</dbReference>
<keyword evidence="1" id="KW-0732">Signal</keyword>
<proteinExistence type="predicted"/>
<dbReference type="SMART" id="SM00636">
    <property type="entry name" value="Glyco_18"/>
    <property type="match status" value="1"/>
</dbReference>
<dbReference type="InterPro" id="IPR050314">
    <property type="entry name" value="Glycosyl_Hydrlase_18"/>
</dbReference>
<evidence type="ECO:0000256" key="1">
    <source>
        <dbReference type="SAM" id="SignalP"/>
    </source>
</evidence>
<dbReference type="Pfam" id="PF00704">
    <property type="entry name" value="Glyco_hydro_18"/>
    <property type="match status" value="1"/>
</dbReference>
<feature type="signal peptide" evidence="1">
    <location>
        <begin position="1"/>
        <end position="35"/>
    </location>
</feature>
<dbReference type="AlphaFoldDB" id="A0A7S4PRM1"/>
<feature type="chain" id="PRO_5030632229" description="GH18 domain-containing protein" evidence="1">
    <location>
        <begin position="36"/>
        <end position="410"/>
    </location>
</feature>
<dbReference type="PANTHER" id="PTHR11177:SF317">
    <property type="entry name" value="CHITINASE 12-RELATED"/>
    <property type="match status" value="1"/>
</dbReference>
<sequence>MSSGEAVPPRCPPPHACRPMACSTWAMFLLCAVAADEVRGRAAAAPEPSQARMLIGYFDANSQLELPAASIPFHNLTHIVLTNAVKVDNQGALHYRSKKDPTELDVAALVRYLADLPPKLVISLRGHEDDVALDELAEVDAVRESFATNMAVLLREWNADGLEVEWHSDDPNGGKPLSAPFDMMEQYHFALLCRDLSSALHAAGGKTLSVAVRPGRQEFNSSAFVQHYIDWLALRAYSMRSLGDPHHSSLKDMAAALDEWTAKGVPQRQLVLGTPLFGRPGAALSTANDRNEALRLSWRDLAGSHLHSPPRGDRRGDVFADVRTGKTWWVSGLNTTRAKVRHIFEGGYGGIALRDLHLDARENGLSLVRAASEALRESSRQRHRLVRPVSLFQRAVTQSRTGGAQKQDEL</sequence>
<protein>
    <recommendedName>
        <fullName evidence="2">GH18 domain-containing protein</fullName>
    </recommendedName>
</protein>
<dbReference type="GO" id="GO:0005975">
    <property type="term" value="P:carbohydrate metabolic process"/>
    <property type="evidence" value="ECO:0007669"/>
    <property type="project" value="InterPro"/>
</dbReference>
<dbReference type="SUPFAM" id="SSF51445">
    <property type="entry name" value="(Trans)glycosidases"/>
    <property type="match status" value="1"/>
</dbReference>
<name>A0A7S4PRM1_9DINO</name>
<gene>
    <name evidence="3" type="ORF">AMON00008_LOCUS17</name>
</gene>
<evidence type="ECO:0000259" key="2">
    <source>
        <dbReference type="PROSITE" id="PS51910"/>
    </source>
</evidence>
<dbReference type="GO" id="GO:0004568">
    <property type="term" value="F:chitinase activity"/>
    <property type="evidence" value="ECO:0007669"/>
    <property type="project" value="TreeGrafter"/>
</dbReference>